<protein>
    <submittedName>
        <fullName evidence="2">Uncharacterized protein</fullName>
    </submittedName>
</protein>
<evidence type="ECO:0000256" key="1">
    <source>
        <dbReference type="SAM" id="MobiDB-lite"/>
    </source>
</evidence>
<name>A0AAD9QJR0_ACRCE</name>
<dbReference type="AlphaFoldDB" id="A0AAD9QJR0"/>
<gene>
    <name evidence="2" type="ORF">P5673_014213</name>
</gene>
<accession>A0AAD9QJR0</accession>
<feature type="region of interest" description="Disordered" evidence="1">
    <location>
        <begin position="118"/>
        <end position="139"/>
    </location>
</feature>
<reference evidence="2" key="1">
    <citation type="journal article" date="2023" name="G3 (Bethesda)">
        <title>Whole genome assembly and annotation of the endangered Caribbean coral Acropora cervicornis.</title>
        <authorList>
            <person name="Selwyn J.D."/>
            <person name="Vollmer S.V."/>
        </authorList>
    </citation>
    <scope>NUCLEOTIDE SEQUENCE</scope>
    <source>
        <strain evidence="2">K2</strain>
    </source>
</reference>
<dbReference type="Proteomes" id="UP001249851">
    <property type="component" value="Unassembled WGS sequence"/>
</dbReference>
<evidence type="ECO:0000313" key="2">
    <source>
        <dbReference type="EMBL" id="KAK2562537.1"/>
    </source>
</evidence>
<evidence type="ECO:0000313" key="3">
    <source>
        <dbReference type="Proteomes" id="UP001249851"/>
    </source>
</evidence>
<dbReference type="EMBL" id="JARQWQ010000028">
    <property type="protein sequence ID" value="KAK2562537.1"/>
    <property type="molecule type" value="Genomic_DNA"/>
</dbReference>
<sequence length="139" mass="16038">MADKGYQTMRGGVYDILNHKFLTRGHTFLKNDSDFAQIEKRKASAKVFVPSDWFLRWSGRPAAGAPLRSLLCNRKNLRTIRISFVLEQLYHAPLVLKPAKIQDLKKMARHHIPHPQRDFYLQMSGEGDGGRETEEEDDD</sequence>
<comment type="caution">
    <text evidence="2">The sequence shown here is derived from an EMBL/GenBank/DDBJ whole genome shotgun (WGS) entry which is preliminary data.</text>
</comment>
<keyword evidence="3" id="KW-1185">Reference proteome</keyword>
<organism evidence="2 3">
    <name type="scientific">Acropora cervicornis</name>
    <name type="common">Staghorn coral</name>
    <dbReference type="NCBI Taxonomy" id="6130"/>
    <lineage>
        <taxon>Eukaryota</taxon>
        <taxon>Metazoa</taxon>
        <taxon>Cnidaria</taxon>
        <taxon>Anthozoa</taxon>
        <taxon>Hexacorallia</taxon>
        <taxon>Scleractinia</taxon>
        <taxon>Astrocoeniina</taxon>
        <taxon>Acroporidae</taxon>
        <taxon>Acropora</taxon>
    </lineage>
</organism>
<proteinExistence type="predicted"/>
<reference evidence="2" key="2">
    <citation type="journal article" date="2023" name="Science">
        <title>Genomic signatures of disease resistance in endangered staghorn corals.</title>
        <authorList>
            <person name="Vollmer S.V."/>
            <person name="Selwyn J.D."/>
            <person name="Despard B.A."/>
            <person name="Roesel C.L."/>
        </authorList>
    </citation>
    <scope>NUCLEOTIDE SEQUENCE</scope>
    <source>
        <strain evidence="2">K2</strain>
    </source>
</reference>